<proteinExistence type="predicted"/>
<name>A0A3N4J5V0_9PEZI</name>
<dbReference type="GO" id="GO:0046872">
    <property type="term" value="F:metal ion binding"/>
    <property type="evidence" value="ECO:0007669"/>
    <property type="project" value="UniProtKB-KW"/>
</dbReference>
<dbReference type="EMBL" id="ML120472">
    <property type="protein sequence ID" value="RPA92458.1"/>
    <property type="molecule type" value="Genomic_DNA"/>
</dbReference>
<evidence type="ECO:0000256" key="2">
    <source>
        <dbReference type="ARBA" id="ARBA00022723"/>
    </source>
</evidence>
<dbReference type="EMBL" id="ML120379">
    <property type="protein sequence ID" value="RPB00588.1"/>
    <property type="molecule type" value="Genomic_DNA"/>
</dbReference>
<dbReference type="AlphaFoldDB" id="A0A3N4J5V0"/>
<organism evidence="4 6">
    <name type="scientific">Choiromyces venosus 120613-1</name>
    <dbReference type="NCBI Taxonomy" id="1336337"/>
    <lineage>
        <taxon>Eukaryota</taxon>
        <taxon>Fungi</taxon>
        <taxon>Dikarya</taxon>
        <taxon>Ascomycota</taxon>
        <taxon>Pezizomycotina</taxon>
        <taxon>Pezizomycetes</taxon>
        <taxon>Pezizales</taxon>
        <taxon>Tuberaceae</taxon>
        <taxon>Choiromyces</taxon>
    </lineage>
</organism>
<dbReference type="OrthoDB" id="5289248at2759"/>
<protein>
    <recommendedName>
        <fullName evidence="3">DDE Tnp4 domain-containing protein</fullName>
    </recommendedName>
</protein>
<evidence type="ECO:0000313" key="4">
    <source>
        <dbReference type="EMBL" id="RPA92458.1"/>
    </source>
</evidence>
<accession>A0A3N4J5V0</accession>
<evidence type="ECO:0000259" key="3">
    <source>
        <dbReference type="Pfam" id="PF13359"/>
    </source>
</evidence>
<dbReference type="Proteomes" id="UP000276215">
    <property type="component" value="Unassembled WGS sequence"/>
</dbReference>
<feature type="domain" description="DDE Tnp4" evidence="3">
    <location>
        <begin position="171"/>
        <end position="307"/>
    </location>
</feature>
<dbReference type="InterPro" id="IPR027806">
    <property type="entry name" value="HARBI1_dom"/>
</dbReference>
<reference evidence="4 6" key="1">
    <citation type="journal article" date="2018" name="Nat. Ecol. Evol.">
        <title>Pezizomycetes genomes reveal the molecular basis of ectomycorrhizal truffle lifestyle.</title>
        <authorList>
            <person name="Murat C."/>
            <person name="Payen T."/>
            <person name="Noel B."/>
            <person name="Kuo A."/>
            <person name="Morin E."/>
            <person name="Chen J."/>
            <person name="Kohler A."/>
            <person name="Krizsan K."/>
            <person name="Balestrini R."/>
            <person name="Da Silva C."/>
            <person name="Montanini B."/>
            <person name="Hainaut M."/>
            <person name="Levati E."/>
            <person name="Barry K.W."/>
            <person name="Belfiori B."/>
            <person name="Cichocki N."/>
            <person name="Clum A."/>
            <person name="Dockter R.B."/>
            <person name="Fauchery L."/>
            <person name="Guy J."/>
            <person name="Iotti M."/>
            <person name="Le Tacon F."/>
            <person name="Lindquist E.A."/>
            <person name="Lipzen A."/>
            <person name="Malagnac F."/>
            <person name="Mello A."/>
            <person name="Molinier V."/>
            <person name="Miyauchi S."/>
            <person name="Poulain J."/>
            <person name="Riccioni C."/>
            <person name="Rubini A."/>
            <person name="Sitrit Y."/>
            <person name="Splivallo R."/>
            <person name="Traeger S."/>
            <person name="Wang M."/>
            <person name="Zifcakova L."/>
            <person name="Wipf D."/>
            <person name="Zambonelli A."/>
            <person name="Paolocci F."/>
            <person name="Nowrousian M."/>
            <person name="Ottonello S."/>
            <person name="Baldrian P."/>
            <person name="Spatafora J.W."/>
            <person name="Henrissat B."/>
            <person name="Nagy L.G."/>
            <person name="Aury J.M."/>
            <person name="Wincker P."/>
            <person name="Grigoriev I.V."/>
            <person name="Bonfante P."/>
            <person name="Martin F.M."/>
        </authorList>
    </citation>
    <scope>NUCLEOTIDE SEQUENCE [LARGE SCALE GENOMIC DNA]</scope>
    <source>
        <strain evidence="4 6">120613-1</strain>
    </source>
</reference>
<evidence type="ECO:0000313" key="5">
    <source>
        <dbReference type="EMBL" id="RPB00588.1"/>
    </source>
</evidence>
<comment type="cofactor">
    <cofactor evidence="1">
        <name>a divalent metal cation</name>
        <dbReference type="ChEBI" id="CHEBI:60240"/>
    </cofactor>
</comment>
<evidence type="ECO:0000256" key="1">
    <source>
        <dbReference type="ARBA" id="ARBA00001968"/>
    </source>
</evidence>
<evidence type="ECO:0000313" key="6">
    <source>
        <dbReference type="Proteomes" id="UP000276215"/>
    </source>
</evidence>
<keyword evidence="6" id="KW-1185">Reference proteome</keyword>
<keyword evidence="2" id="KW-0479">Metal-binding</keyword>
<sequence length="364" mass="42205">MTRRYLRLKRSLEEEEKEKERDNRIRPVISYIRRPDWSLDNPGSHFFHNDQDFIEYLRCRFSKEEIRILIPILGIENIPWRNRLQPSAELAICILLHRLSASGTRLKDEIKIFRHSRSYISLVFNDILMYLCRRFCHLLFWDSQRLTLSKISEYADAVENVVGGRGVWGWIDGTMRPFCRPGENQAAYYSGHKKSHGFQFQSIMTPDGIMSSLHGPYAGPSGDWMMWNNSGIEAILHELLGDGVRHQRYYLYGDLAYWPSFGIMGPFQSTSDIPLSRTEEAANLLMSSSRIAVEWGFGLNVNFWGINNYKKGSKIMSSPVAAYYLVSTLLTNMYTCLKGRNIVSDKFNCSPPSIEEYVRTVYSK</sequence>
<dbReference type="Pfam" id="PF13359">
    <property type="entry name" value="DDE_Tnp_4"/>
    <property type="match status" value="1"/>
</dbReference>
<gene>
    <name evidence="5" type="ORF">L873DRAFT_1679911</name>
    <name evidence="4" type="ORF">L873DRAFT_1709848</name>
</gene>
<dbReference type="STRING" id="1336337.A0A3N4J5V0"/>